<sequence length="470" mass="52595">MNYINNFLIFLKRNLRPIEVIYLTSILIIGIFLVYRVTPVSGIDEEFHFYRAQQISQGDLFAQRYPNHMFGGGLDAHILTWVHYFNSNRDRHQPSEMNVAAQIAEDVQNAPKHQDVVVFPSTASYSPIMYIPSATGLLLAKLLHSKVDTKYYAGRLGNLIGYILLLSIVVAILPVGRLYFLAIMSTPTALHLATTYSADPVTNLGSLLFLACCLKIRTVTPEERKIWLRLIIALSVPLGLFKLTCSLLSFGCLLVPISYFETPKKYARFCFTVVGLSILSAVVWNGIYPFNPAHYWNTGGDPKIQIHTMLTNPLSFLHEITETYRVGLHWWGEDAWGRFGGGPAPLFFKIGEKTGVIAVALIVLLAFFDKRGVSGRFPAMILIALGLSYSLFTILAFYVGFTHFGEPTVSGLQGRYFFLSAATILGGITMLLPKTKNIPEKLNTIFLGLYFLCVMHVCIEATGIYAHLWN</sequence>
<accession>A0ABQ0IYN9</accession>
<feature type="transmembrane region" description="Helical" evidence="1">
    <location>
        <begin position="20"/>
        <end position="38"/>
    </location>
</feature>
<feature type="transmembrane region" description="Helical" evidence="1">
    <location>
        <begin position="444"/>
        <end position="468"/>
    </location>
</feature>
<feature type="transmembrane region" description="Helical" evidence="1">
    <location>
        <begin position="127"/>
        <end position="144"/>
    </location>
</feature>
<evidence type="ECO:0000313" key="3">
    <source>
        <dbReference type="Proteomes" id="UP000018209"/>
    </source>
</evidence>
<gene>
    <name evidence="2" type="ORF">NBRC3257_2324</name>
</gene>
<feature type="transmembrane region" description="Helical" evidence="1">
    <location>
        <begin position="380"/>
        <end position="401"/>
    </location>
</feature>
<reference evidence="2 3" key="1">
    <citation type="submission" date="2013-08" db="EMBL/GenBank/DDBJ databases">
        <title>Gluconobacter thailandicus NBRC 3257 whole genome sequence.</title>
        <authorList>
            <person name="Matsutani M."/>
            <person name="Yakushi T."/>
            <person name="Matsushita K."/>
        </authorList>
    </citation>
    <scope>NUCLEOTIDE SEQUENCE [LARGE SCALE GENOMIC DNA]</scope>
    <source>
        <strain evidence="2 3">NBRC 3257</strain>
    </source>
</reference>
<keyword evidence="3" id="KW-1185">Reference proteome</keyword>
<dbReference type="InterPro" id="IPR018674">
    <property type="entry name" value="DUF2142_membrane"/>
</dbReference>
<feature type="transmembrane region" description="Helical" evidence="1">
    <location>
        <begin position="346"/>
        <end position="368"/>
    </location>
</feature>
<protein>
    <submittedName>
        <fullName evidence="2">Membrane protein</fullName>
    </submittedName>
</protein>
<dbReference type="Pfam" id="PF09913">
    <property type="entry name" value="DUF2142"/>
    <property type="match status" value="1"/>
</dbReference>
<organism evidence="2 3">
    <name type="scientific">Gluconobacter thailandicus NBRC 3257</name>
    <dbReference type="NCBI Taxonomy" id="1381097"/>
    <lineage>
        <taxon>Bacteria</taxon>
        <taxon>Pseudomonadati</taxon>
        <taxon>Pseudomonadota</taxon>
        <taxon>Alphaproteobacteria</taxon>
        <taxon>Acetobacterales</taxon>
        <taxon>Acetobacteraceae</taxon>
        <taxon>Gluconobacter</taxon>
    </lineage>
</organism>
<keyword evidence="1" id="KW-0472">Membrane</keyword>
<feature type="transmembrane region" description="Helical" evidence="1">
    <location>
        <begin position="266"/>
        <end position="287"/>
    </location>
</feature>
<feature type="transmembrane region" description="Helical" evidence="1">
    <location>
        <begin position="413"/>
        <end position="432"/>
    </location>
</feature>
<comment type="caution">
    <text evidence="2">The sequence shown here is derived from an EMBL/GenBank/DDBJ whole genome shotgun (WGS) entry which is preliminary data.</text>
</comment>
<dbReference type="EMBL" id="BASM01000028">
    <property type="protein sequence ID" value="GAD27325.1"/>
    <property type="molecule type" value="Genomic_DNA"/>
</dbReference>
<feature type="transmembrane region" description="Helical" evidence="1">
    <location>
        <begin position="226"/>
        <end position="254"/>
    </location>
</feature>
<keyword evidence="1" id="KW-1133">Transmembrane helix</keyword>
<evidence type="ECO:0000256" key="1">
    <source>
        <dbReference type="SAM" id="Phobius"/>
    </source>
</evidence>
<feature type="transmembrane region" description="Helical" evidence="1">
    <location>
        <begin position="156"/>
        <end position="180"/>
    </location>
</feature>
<name>A0ABQ0IYN9_GLUTH</name>
<proteinExistence type="predicted"/>
<evidence type="ECO:0000313" key="2">
    <source>
        <dbReference type="EMBL" id="GAD27325.1"/>
    </source>
</evidence>
<dbReference type="RefSeq" id="WP_007282332.1">
    <property type="nucleotide sequence ID" value="NZ_BASM01000028.1"/>
</dbReference>
<keyword evidence="1" id="KW-0812">Transmembrane</keyword>
<dbReference type="Proteomes" id="UP000018209">
    <property type="component" value="Unassembled WGS sequence"/>
</dbReference>